<feature type="domain" description="Uracil-DNA glycosylase-like" evidence="12">
    <location>
        <begin position="46"/>
        <end position="207"/>
    </location>
</feature>
<reference evidence="14" key="1">
    <citation type="journal article" date="2019" name="Int. J. Syst. Evol. Microbiol.">
        <title>The Global Catalogue of Microorganisms (GCM) 10K type strain sequencing project: providing services to taxonomists for standard genome sequencing and annotation.</title>
        <authorList>
            <consortium name="The Broad Institute Genomics Platform"/>
            <consortium name="The Broad Institute Genome Sequencing Center for Infectious Disease"/>
            <person name="Wu L."/>
            <person name="Ma J."/>
        </authorList>
    </citation>
    <scope>NUCLEOTIDE SEQUENCE [LARGE SCALE GENOMIC DNA]</scope>
    <source>
        <strain evidence="14">JCM 15896</strain>
    </source>
</reference>
<evidence type="ECO:0000256" key="10">
    <source>
        <dbReference type="PROSITE-ProRule" id="PRU10072"/>
    </source>
</evidence>
<keyword evidence="6 9" id="KW-0227">DNA damage</keyword>
<keyword evidence="7 9" id="KW-0378">Hydrolase</keyword>
<dbReference type="NCBIfam" id="NF003592">
    <property type="entry name" value="PRK05254.1-5"/>
    <property type="match status" value="1"/>
</dbReference>
<evidence type="ECO:0000256" key="9">
    <source>
        <dbReference type="HAMAP-Rule" id="MF_00148"/>
    </source>
</evidence>
<keyword evidence="8 9" id="KW-0234">DNA repair</keyword>
<evidence type="ECO:0000256" key="2">
    <source>
        <dbReference type="ARBA" id="ARBA00002631"/>
    </source>
</evidence>
<protein>
    <recommendedName>
        <fullName evidence="5 9">Uracil-DNA glycosylase</fullName>
        <shortName evidence="9">UDG</shortName>
        <ecNumber evidence="4 9">3.2.2.27</ecNumber>
    </recommendedName>
</protein>
<gene>
    <name evidence="9 13" type="primary">ung</name>
    <name evidence="13" type="ORF">GCM10009114_15110</name>
</gene>
<dbReference type="Proteomes" id="UP001500359">
    <property type="component" value="Unassembled WGS sequence"/>
</dbReference>
<comment type="similarity">
    <text evidence="3 9 11">Belongs to the uracil-DNA glycosylase (UDG) superfamily. UNG family.</text>
</comment>
<dbReference type="EC" id="3.2.2.27" evidence="4 9"/>
<evidence type="ECO:0000256" key="3">
    <source>
        <dbReference type="ARBA" id="ARBA00008184"/>
    </source>
</evidence>
<dbReference type="SMART" id="SM00986">
    <property type="entry name" value="UDG"/>
    <property type="match status" value="1"/>
</dbReference>
<dbReference type="EMBL" id="BAAAFD010000003">
    <property type="protein sequence ID" value="GAA0855696.1"/>
    <property type="molecule type" value="Genomic_DNA"/>
</dbReference>
<dbReference type="SUPFAM" id="SSF52141">
    <property type="entry name" value="Uracil-DNA glycosylase-like"/>
    <property type="match status" value="1"/>
</dbReference>
<evidence type="ECO:0000313" key="14">
    <source>
        <dbReference type="Proteomes" id="UP001500359"/>
    </source>
</evidence>
<evidence type="ECO:0000256" key="5">
    <source>
        <dbReference type="ARBA" id="ARBA00018429"/>
    </source>
</evidence>
<evidence type="ECO:0000256" key="4">
    <source>
        <dbReference type="ARBA" id="ARBA00012030"/>
    </source>
</evidence>
<dbReference type="PROSITE" id="PS00130">
    <property type="entry name" value="U_DNA_GLYCOSYLASE"/>
    <property type="match status" value="1"/>
</dbReference>
<dbReference type="NCBIfam" id="TIGR00628">
    <property type="entry name" value="ung"/>
    <property type="match status" value="1"/>
</dbReference>
<evidence type="ECO:0000256" key="6">
    <source>
        <dbReference type="ARBA" id="ARBA00022763"/>
    </source>
</evidence>
<comment type="catalytic activity">
    <reaction evidence="1 9 11">
        <text>Hydrolyzes single-stranded DNA or mismatched double-stranded DNA and polynucleotides, releasing free uracil.</text>
        <dbReference type="EC" id="3.2.2.27"/>
    </reaction>
</comment>
<dbReference type="NCBIfam" id="NF003589">
    <property type="entry name" value="PRK05254.1-2"/>
    <property type="match status" value="1"/>
</dbReference>
<keyword evidence="14" id="KW-1185">Reference proteome</keyword>
<feature type="active site" description="Proton acceptor" evidence="9 10">
    <location>
        <position position="61"/>
    </location>
</feature>
<evidence type="ECO:0000256" key="7">
    <source>
        <dbReference type="ARBA" id="ARBA00022801"/>
    </source>
</evidence>
<sequence length="219" mass="24325">MATWNDVLSDEKRKPYFKKILDYVASEIAAGKTVYPKQDDVFNAFSLTEFDQVRVVILGQDPYHGPAQANGLCFSVNDGVKIPPSLRNIFKELAADIDEFKIPSRGNLGQWAQQGVLMLNTVLTVEEGKAHSHSKIGWERFTDKVISVLNAQSHGLVFLLWGSHAQKKGNIIDRSKHTVLSAPHPSPLSAHRGFFGCGHFSTTNRILAEKGTSPINWQL</sequence>
<evidence type="ECO:0000256" key="1">
    <source>
        <dbReference type="ARBA" id="ARBA00001400"/>
    </source>
</evidence>
<evidence type="ECO:0000256" key="11">
    <source>
        <dbReference type="RuleBase" id="RU003780"/>
    </source>
</evidence>
<dbReference type="Gene3D" id="3.40.470.10">
    <property type="entry name" value="Uracil-DNA glycosylase-like domain"/>
    <property type="match status" value="1"/>
</dbReference>
<dbReference type="NCBIfam" id="NF003588">
    <property type="entry name" value="PRK05254.1-1"/>
    <property type="match status" value="1"/>
</dbReference>
<comment type="function">
    <text evidence="2 9 11">Excises uracil residues from the DNA which can arise as a result of misincorporation of dUMP residues by DNA polymerase or due to deamination of cytosine.</text>
</comment>
<dbReference type="HAMAP" id="MF_00148">
    <property type="entry name" value="UDG"/>
    <property type="match status" value="1"/>
</dbReference>
<evidence type="ECO:0000256" key="8">
    <source>
        <dbReference type="ARBA" id="ARBA00023204"/>
    </source>
</evidence>
<dbReference type="NCBIfam" id="NF003591">
    <property type="entry name" value="PRK05254.1-4"/>
    <property type="match status" value="1"/>
</dbReference>
<dbReference type="InterPro" id="IPR018085">
    <property type="entry name" value="Ura-DNA_Glyclase_AS"/>
</dbReference>
<dbReference type="RefSeq" id="WP_343858294.1">
    <property type="nucleotide sequence ID" value="NZ_BAAAFD010000003.1"/>
</dbReference>
<accession>A0ABN1LGF2</accession>
<dbReference type="InterPro" id="IPR036895">
    <property type="entry name" value="Uracil-DNA_glycosylase-like_sf"/>
</dbReference>
<dbReference type="InterPro" id="IPR002043">
    <property type="entry name" value="UDG_fam1"/>
</dbReference>
<evidence type="ECO:0000313" key="13">
    <source>
        <dbReference type="EMBL" id="GAA0855696.1"/>
    </source>
</evidence>
<dbReference type="Pfam" id="PF03167">
    <property type="entry name" value="UDG"/>
    <property type="match status" value="1"/>
</dbReference>
<comment type="caution">
    <text evidence="13">The sequence shown here is derived from an EMBL/GenBank/DDBJ whole genome shotgun (WGS) entry which is preliminary data.</text>
</comment>
<dbReference type="CDD" id="cd10027">
    <property type="entry name" value="UDG-F1-like"/>
    <property type="match status" value="1"/>
</dbReference>
<organism evidence="13 14">
    <name type="scientific">Aliiglaciecola litoralis</name>
    <dbReference type="NCBI Taxonomy" id="582857"/>
    <lineage>
        <taxon>Bacteria</taxon>
        <taxon>Pseudomonadati</taxon>
        <taxon>Pseudomonadota</taxon>
        <taxon>Gammaproteobacteria</taxon>
        <taxon>Alteromonadales</taxon>
        <taxon>Alteromonadaceae</taxon>
        <taxon>Aliiglaciecola</taxon>
    </lineage>
</organism>
<dbReference type="PANTHER" id="PTHR11264">
    <property type="entry name" value="URACIL-DNA GLYCOSYLASE"/>
    <property type="match status" value="1"/>
</dbReference>
<dbReference type="SMART" id="SM00987">
    <property type="entry name" value="UreE_C"/>
    <property type="match status" value="1"/>
</dbReference>
<keyword evidence="9" id="KW-0963">Cytoplasm</keyword>
<dbReference type="InterPro" id="IPR005122">
    <property type="entry name" value="Uracil-DNA_glycosylase-like"/>
</dbReference>
<comment type="subcellular location">
    <subcellularLocation>
        <location evidence="9">Cytoplasm</location>
    </subcellularLocation>
</comment>
<dbReference type="PANTHER" id="PTHR11264:SF0">
    <property type="entry name" value="URACIL-DNA GLYCOSYLASE"/>
    <property type="match status" value="1"/>
</dbReference>
<name>A0ABN1LGF2_9ALTE</name>
<proteinExistence type="inferred from homology"/>
<evidence type="ECO:0000259" key="12">
    <source>
        <dbReference type="SMART" id="SM00986"/>
    </source>
</evidence>